<dbReference type="EMBL" id="OX336137">
    <property type="protein sequence ID" value="CAI2718580.1"/>
    <property type="molecule type" value="Genomic_DNA"/>
</dbReference>
<evidence type="ECO:0000259" key="2">
    <source>
        <dbReference type="PROSITE" id="PS50983"/>
    </source>
</evidence>
<protein>
    <submittedName>
        <fullName evidence="3">Vitamin B12 import system, periplasmic binding protein BtuF</fullName>
    </submittedName>
</protein>
<keyword evidence="4" id="KW-1185">Reference proteome</keyword>
<dbReference type="InterPro" id="IPR054828">
    <property type="entry name" value="Vit_B12_bind_prot"/>
</dbReference>
<name>A0ABM9HEE0_9BACT</name>
<evidence type="ECO:0000313" key="3">
    <source>
        <dbReference type="EMBL" id="CAI2718580.1"/>
    </source>
</evidence>
<dbReference type="Gene3D" id="3.40.50.1980">
    <property type="entry name" value="Nitrogenase molybdenum iron protein domain"/>
    <property type="match status" value="2"/>
</dbReference>
<dbReference type="CDD" id="cd01143">
    <property type="entry name" value="YvrC"/>
    <property type="match status" value="1"/>
</dbReference>
<gene>
    <name evidence="3" type="ORF">NSPWAT_1721</name>
</gene>
<evidence type="ECO:0000313" key="4">
    <source>
        <dbReference type="Proteomes" id="UP001157733"/>
    </source>
</evidence>
<accession>A0ABM9HEE0</accession>
<keyword evidence="1" id="KW-0732">Signal</keyword>
<dbReference type="InterPro" id="IPR050902">
    <property type="entry name" value="ABC_Transporter_SBP"/>
</dbReference>
<dbReference type="PANTHER" id="PTHR30535:SF34">
    <property type="entry name" value="MOLYBDATE-BINDING PROTEIN MOLA"/>
    <property type="match status" value="1"/>
</dbReference>
<dbReference type="Proteomes" id="UP001157733">
    <property type="component" value="Chromosome"/>
</dbReference>
<proteinExistence type="predicted"/>
<dbReference type="SUPFAM" id="SSF53807">
    <property type="entry name" value="Helical backbone' metal receptor"/>
    <property type="match status" value="1"/>
</dbReference>
<feature type="domain" description="Fe/B12 periplasmic-binding" evidence="2">
    <location>
        <begin position="68"/>
        <end position="325"/>
    </location>
</feature>
<dbReference type="Pfam" id="PF01497">
    <property type="entry name" value="Peripla_BP_2"/>
    <property type="match status" value="1"/>
</dbReference>
<reference evidence="3 4" key="1">
    <citation type="submission" date="2022-09" db="EMBL/GenBank/DDBJ databases">
        <authorList>
            <person name="Kop L."/>
        </authorList>
    </citation>
    <scope>NUCLEOTIDE SEQUENCE [LARGE SCALE GENOMIC DNA]</scope>
    <source>
        <strain evidence="3 4">347</strain>
    </source>
</reference>
<dbReference type="PROSITE" id="PS50983">
    <property type="entry name" value="FE_B12_PBP"/>
    <property type="match status" value="1"/>
</dbReference>
<dbReference type="PANTHER" id="PTHR30535">
    <property type="entry name" value="VITAMIN B12-BINDING PROTEIN"/>
    <property type="match status" value="1"/>
</dbReference>
<sequence>MQAFQVSGSDPDMTVRPAKNFFPHPHLYSNFRLHGTLRSLALAVLCLFAWLTATAPAFAADTSKAPQRIISMSPSITEFLFELGVGDRVVGVTSFCVHPQEACRLPKIGSLLHPSLERWITLNPDLVIHQATSHTLKDNALNLGIQTLAVEMQSLASIYESVRKMGKVLHCEDAAERLITRLQSGIDHYRQKLKNHPRKSVLLILGDTDAPGRSLYAVSRIAFLGELLELAGGANIVADTVAPYPKINKEYIIDQSPQVIIEAGPASNMSAGEKSARLREWGRFSTIRAVSTGNVHFIGADYILIPGPRLLNILDDFARVLHPDLFSAPSDSPGKG</sequence>
<dbReference type="NCBIfam" id="NF038402">
    <property type="entry name" value="TroA_like"/>
    <property type="match status" value="1"/>
</dbReference>
<evidence type="ECO:0000256" key="1">
    <source>
        <dbReference type="ARBA" id="ARBA00022729"/>
    </source>
</evidence>
<organism evidence="3 4">
    <name type="scientific">Nitrospina watsonii</name>
    <dbReference type="NCBI Taxonomy" id="1323948"/>
    <lineage>
        <taxon>Bacteria</taxon>
        <taxon>Pseudomonadati</taxon>
        <taxon>Nitrospinota/Tectimicrobiota group</taxon>
        <taxon>Nitrospinota</taxon>
        <taxon>Nitrospinia</taxon>
        <taxon>Nitrospinales</taxon>
        <taxon>Nitrospinaceae</taxon>
        <taxon>Nitrospina</taxon>
    </lineage>
</organism>
<dbReference type="InterPro" id="IPR002491">
    <property type="entry name" value="ABC_transptr_periplasmic_BD"/>
</dbReference>